<keyword evidence="4" id="KW-1185">Reference proteome</keyword>
<dbReference type="AlphaFoldDB" id="A0A512SX55"/>
<keyword evidence="2" id="KW-0472">Membrane</keyword>
<reference evidence="3 4" key="1">
    <citation type="submission" date="2019-07" db="EMBL/GenBank/DDBJ databases">
        <title>Whole genome shotgun sequence of Knoellia locipacati NBRC 109775.</title>
        <authorList>
            <person name="Hosoyama A."/>
            <person name="Uohara A."/>
            <person name="Ohji S."/>
            <person name="Ichikawa N."/>
        </authorList>
    </citation>
    <scope>NUCLEOTIDE SEQUENCE [LARGE SCALE GENOMIC DNA]</scope>
    <source>
        <strain evidence="3 4">NBRC 109775</strain>
    </source>
</reference>
<feature type="region of interest" description="Disordered" evidence="1">
    <location>
        <begin position="1"/>
        <end position="40"/>
    </location>
</feature>
<proteinExistence type="predicted"/>
<keyword evidence="2" id="KW-1133">Transmembrane helix</keyword>
<evidence type="ECO:0000313" key="4">
    <source>
        <dbReference type="Proteomes" id="UP000321793"/>
    </source>
</evidence>
<keyword evidence="2" id="KW-0812">Transmembrane</keyword>
<feature type="compositionally biased region" description="Low complexity" evidence="1">
    <location>
        <begin position="1"/>
        <end position="35"/>
    </location>
</feature>
<name>A0A512SX55_9MICO</name>
<organism evidence="3 4">
    <name type="scientific">Knoellia locipacati</name>
    <dbReference type="NCBI Taxonomy" id="882824"/>
    <lineage>
        <taxon>Bacteria</taxon>
        <taxon>Bacillati</taxon>
        <taxon>Actinomycetota</taxon>
        <taxon>Actinomycetes</taxon>
        <taxon>Micrococcales</taxon>
        <taxon>Intrasporangiaceae</taxon>
        <taxon>Knoellia</taxon>
    </lineage>
</organism>
<evidence type="ECO:0008006" key="5">
    <source>
        <dbReference type="Google" id="ProtNLM"/>
    </source>
</evidence>
<dbReference type="EMBL" id="BKBA01000003">
    <property type="protein sequence ID" value="GEQ12552.1"/>
    <property type="molecule type" value="Genomic_DNA"/>
</dbReference>
<dbReference type="Proteomes" id="UP000321793">
    <property type="component" value="Unassembled WGS sequence"/>
</dbReference>
<evidence type="ECO:0000313" key="3">
    <source>
        <dbReference type="EMBL" id="GEQ12552.1"/>
    </source>
</evidence>
<evidence type="ECO:0000256" key="1">
    <source>
        <dbReference type="SAM" id="MobiDB-lite"/>
    </source>
</evidence>
<dbReference type="RefSeq" id="WP_147062055.1">
    <property type="nucleotide sequence ID" value="NZ_BAABDN010000001.1"/>
</dbReference>
<dbReference type="OrthoDB" id="5187715at2"/>
<comment type="caution">
    <text evidence="3">The sequence shown here is derived from an EMBL/GenBank/DDBJ whole genome shotgun (WGS) entry which is preliminary data.</text>
</comment>
<feature type="transmembrane region" description="Helical" evidence="2">
    <location>
        <begin position="64"/>
        <end position="85"/>
    </location>
</feature>
<protein>
    <recommendedName>
        <fullName evidence="5">Septum formation initiator</fullName>
    </recommendedName>
</protein>
<accession>A0A512SX55</accession>
<dbReference type="InterPro" id="IPR007060">
    <property type="entry name" value="FtsL/DivIC"/>
</dbReference>
<evidence type="ECO:0000256" key="2">
    <source>
        <dbReference type="SAM" id="Phobius"/>
    </source>
</evidence>
<sequence length="181" mass="19869">MARGSSRGPGSSPRRPASSRPTARARATRAGGPSSPSRASEIAAASWRGRLTAARSNRRTLRRIALGAVLLFLVVLVAPTLRAYVQQKSDISAMRDQVTQQKLTVEELQAEQARWEDPAYVEQQARTRLKFVKVGEKSYTVLDPEVRQPSGTIAHSTKVAGPWYDTVWSSMKAADVPANRR</sequence>
<dbReference type="Pfam" id="PF04977">
    <property type="entry name" value="DivIC"/>
    <property type="match status" value="1"/>
</dbReference>
<gene>
    <name evidence="3" type="ORF">KLO01_05990</name>
</gene>